<dbReference type="SUPFAM" id="SSF53335">
    <property type="entry name" value="S-adenosyl-L-methionine-dependent methyltransferases"/>
    <property type="match status" value="1"/>
</dbReference>
<keyword evidence="2" id="KW-0489">Methyltransferase</keyword>
<evidence type="ECO:0000313" key="3">
    <source>
        <dbReference type="Proteomes" id="UP000587527"/>
    </source>
</evidence>
<dbReference type="Gene3D" id="3.40.50.150">
    <property type="entry name" value="Vaccinia Virus protein VP39"/>
    <property type="match status" value="1"/>
</dbReference>
<organism evidence="2 3">
    <name type="scientific">Allocatelliglobosispora scoriae</name>
    <dbReference type="NCBI Taxonomy" id="643052"/>
    <lineage>
        <taxon>Bacteria</taxon>
        <taxon>Bacillati</taxon>
        <taxon>Actinomycetota</taxon>
        <taxon>Actinomycetes</taxon>
        <taxon>Micromonosporales</taxon>
        <taxon>Micromonosporaceae</taxon>
        <taxon>Allocatelliglobosispora</taxon>
    </lineage>
</organism>
<protein>
    <submittedName>
        <fullName evidence="2">Ubiquinone/menaquinone biosynthesis C-methylase UbiE</fullName>
    </submittedName>
</protein>
<dbReference type="RefSeq" id="WP_184845325.1">
    <property type="nucleotide sequence ID" value="NZ_JACHMN010000003.1"/>
</dbReference>
<dbReference type="PANTHER" id="PTHR43591:SF78">
    <property type="entry name" value="SLR0407 PROTEIN"/>
    <property type="match status" value="1"/>
</dbReference>
<feature type="domain" description="Methyltransferase type 11" evidence="1">
    <location>
        <begin position="58"/>
        <end position="153"/>
    </location>
</feature>
<evidence type="ECO:0000313" key="2">
    <source>
        <dbReference type="EMBL" id="MBB5873761.1"/>
    </source>
</evidence>
<accession>A0A841C4L2</accession>
<dbReference type="Pfam" id="PF08241">
    <property type="entry name" value="Methyltransf_11"/>
    <property type="match status" value="1"/>
</dbReference>
<gene>
    <name evidence="2" type="ORF">F4553_007195</name>
</gene>
<dbReference type="Proteomes" id="UP000587527">
    <property type="component" value="Unassembled WGS sequence"/>
</dbReference>
<comment type="caution">
    <text evidence="2">The sequence shown here is derived from an EMBL/GenBank/DDBJ whole genome shotgun (WGS) entry which is preliminary data.</text>
</comment>
<dbReference type="GO" id="GO:0008757">
    <property type="term" value="F:S-adenosylmethionine-dependent methyltransferase activity"/>
    <property type="evidence" value="ECO:0007669"/>
    <property type="project" value="InterPro"/>
</dbReference>
<keyword evidence="2" id="KW-0830">Ubiquinone</keyword>
<name>A0A841C4L2_9ACTN</name>
<dbReference type="CDD" id="cd02440">
    <property type="entry name" value="AdoMet_MTases"/>
    <property type="match status" value="1"/>
</dbReference>
<dbReference type="AlphaFoldDB" id="A0A841C4L2"/>
<dbReference type="GO" id="GO:0032259">
    <property type="term" value="P:methylation"/>
    <property type="evidence" value="ECO:0007669"/>
    <property type="project" value="UniProtKB-KW"/>
</dbReference>
<dbReference type="PANTHER" id="PTHR43591">
    <property type="entry name" value="METHYLTRANSFERASE"/>
    <property type="match status" value="1"/>
</dbReference>
<keyword evidence="3" id="KW-1185">Reference proteome</keyword>
<proteinExistence type="predicted"/>
<sequence>MSTVQPDRSPFTQLDQMSQEMRDSVIAALDGMAADPQIQRVRARALDALRPAPGQRLLDVGCGGGEVARGLAAYAAPTGHVTAVDLAEAVVEIARSRDDGSHVTYEVGDVQKLGYPDGSFDGARTERVLQHVADPDAAVAELVRVTRSGGRVCLIDTEWDSLQFDGLPLELVGAMRQTLLGGVMLHHTDMGRTLRRRLVRAGLTEVACEPVPLWWTDPAKAAVVLPMVSRHLPKKAGIIPAELQKSWFEAVDEAAGRDEFLAHLTIWVAVGVVR</sequence>
<evidence type="ECO:0000259" key="1">
    <source>
        <dbReference type="Pfam" id="PF08241"/>
    </source>
</evidence>
<keyword evidence="2" id="KW-0808">Transferase</keyword>
<dbReference type="InterPro" id="IPR013216">
    <property type="entry name" value="Methyltransf_11"/>
</dbReference>
<dbReference type="EMBL" id="JACHMN010000003">
    <property type="protein sequence ID" value="MBB5873761.1"/>
    <property type="molecule type" value="Genomic_DNA"/>
</dbReference>
<dbReference type="InterPro" id="IPR029063">
    <property type="entry name" value="SAM-dependent_MTases_sf"/>
</dbReference>
<reference evidence="2 3" key="1">
    <citation type="submission" date="2020-08" db="EMBL/GenBank/DDBJ databases">
        <title>Sequencing the genomes of 1000 actinobacteria strains.</title>
        <authorList>
            <person name="Klenk H.-P."/>
        </authorList>
    </citation>
    <scope>NUCLEOTIDE SEQUENCE [LARGE SCALE GENOMIC DNA]</scope>
    <source>
        <strain evidence="2 3">DSM 45362</strain>
    </source>
</reference>